<dbReference type="InterPro" id="IPR008967">
    <property type="entry name" value="p53-like_TF_DNA-bd_sf"/>
</dbReference>
<dbReference type="SUPFAM" id="SSF49417">
    <property type="entry name" value="p53-like transcription factors"/>
    <property type="match status" value="1"/>
</dbReference>
<dbReference type="GO" id="GO:0000228">
    <property type="term" value="C:nuclear chromosome"/>
    <property type="evidence" value="ECO:0007669"/>
    <property type="project" value="TreeGrafter"/>
</dbReference>
<dbReference type="PROSITE" id="PS51517">
    <property type="entry name" value="NDT80"/>
    <property type="match status" value="1"/>
</dbReference>
<sequence>MAEMLHHDCSPGCTCRNNSSEGVFGSPPTPPHLYSPTQESATYSPDAEHTHQYSSHELGGSYGPDSTMPSSAQPNFYSSSQISLSNPSSYTLQLPSINGHIFPSSTIDPSQPSYSRQPPSPHQSFINPYDTSNQYRHPPTDSSFRSDVSHLSSIPNFRSFSRPFPENTLAASSFQSSSPRANNPLPDRSRWPNPSPTGAMQRNDRSMSASRADSPQDKVEPMLPWREYFDFTGGALRNERHELVQPQLFARVEKGINLIENEWTGYRRNYVAPSAAYTLEPPSHGQALYLHSRRVQALSMKVSAVAEDPNHPGSHGKEIELIQFTAKRDHGKKRNVTNVKVAPGLPLGSDRTNEGIAIQNFLRGNSSYDTPSNYLPSLPLQVEDDEDPAFRTNRDQSHRYTPDYLPLVMHGSPDGLCRQHCFDRLQFKNATVNNGKRRAAQQYFFLKVELWADTRLDSTRAANWELLAHLVSERLVIRGRSPNHYDPKSITKQPQPPKDDEDEYKKSPTRSPEGNSGRPFSGLYFDGPSPSNFSGAGSYGFRHYAAGSGAAIDSASPEDLSSPATDMTTDRNVNDNDFLLTGTGDDLTLEIQRSLMGAGTIFTPPSPAMEIHYGYGFGGMYDPISSVLKEEDDFGNAMHHTTLHEQNPRYVPGTLVQDPLESFDSSDISRTSSGFFPSNIVSEGS</sequence>
<organism evidence="5 6">
    <name type="scientific">Elsinoe batatas</name>
    <dbReference type="NCBI Taxonomy" id="2601811"/>
    <lineage>
        <taxon>Eukaryota</taxon>
        <taxon>Fungi</taxon>
        <taxon>Dikarya</taxon>
        <taxon>Ascomycota</taxon>
        <taxon>Pezizomycotina</taxon>
        <taxon>Dothideomycetes</taxon>
        <taxon>Dothideomycetidae</taxon>
        <taxon>Myriangiales</taxon>
        <taxon>Elsinoaceae</taxon>
        <taxon>Elsinoe</taxon>
    </lineage>
</organism>
<keyword evidence="1 2" id="KW-0238">DNA-binding</keyword>
<feature type="compositionally biased region" description="Polar residues" evidence="3">
    <location>
        <begin position="67"/>
        <end position="77"/>
    </location>
</feature>
<dbReference type="GO" id="GO:0003700">
    <property type="term" value="F:DNA-binding transcription factor activity"/>
    <property type="evidence" value="ECO:0007669"/>
    <property type="project" value="UniProtKB-UniRule"/>
</dbReference>
<evidence type="ECO:0000259" key="4">
    <source>
        <dbReference type="PROSITE" id="PS51517"/>
    </source>
</evidence>
<feature type="region of interest" description="Disordered" evidence="3">
    <location>
        <begin position="1"/>
        <end position="82"/>
    </location>
</feature>
<dbReference type="InterPro" id="IPR052605">
    <property type="entry name" value="Fungal_trans_regulator"/>
</dbReference>
<dbReference type="Proteomes" id="UP000809789">
    <property type="component" value="Unassembled WGS sequence"/>
</dbReference>
<dbReference type="PANTHER" id="PTHR35144">
    <property type="entry name" value="MEIOSIS-SPECIFIC TRANSCRIPTION FACTOR NDT80"/>
    <property type="match status" value="1"/>
</dbReference>
<feature type="domain" description="NDT80" evidence="4">
    <location>
        <begin position="192"/>
        <end position="489"/>
    </location>
</feature>
<dbReference type="GO" id="GO:0051321">
    <property type="term" value="P:meiotic cell cycle"/>
    <property type="evidence" value="ECO:0007669"/>
    <property type="project" value="TreeGrafter"/>
</dbReference>
<keyword evidence="6" id="KW-1185">Reference proteome</keyword>
<reference evidence="5" key="1">
    <citation type="submission" date="2021-07" db="EMBL/GenBank/DDBJ databases">
        <title>Elsinoe batatas strain:CRI-CJ2 Genome sequencing and assembly.</title>
        <authorList>
            <person name="Huang L."/>
        </authorList>
    </citation>
    <scope>NUCLEOTIDE SEQUENCE</scope>
    <source>
        <strain evidence="5">CRI-CJ2</strain>
    </source>
</reference>
<feature type="DNA-binding region" description="NDT80" evidence="2">
    <location>
        <begin position="192"/>
        <end position="489"/>
    </location>
</feature>
<dbReference type="InterPro" id="IPR037141">
    <property type="entry name" value="NDT80_DNA-bd_dom_sf"/>
</dbReference>
<dbReference type="Gene3D" id="2.60.40.1390">
    <property type="entry name" value="NDT80 DNA-binding domain"/>
    <property type="match status" value="1"/>
</dbReference>
<feature type="compositionally biased region" description="Polar residues" evidence="3">
    <location>
        <begin position="169"/>
        <end position="181"/>
    </location>
</feature>
<dbReference type="InterPro" id="IPR024061">
    <property type="entry name" value="NDT80_DNA-bd_dom"/>
</dbReference>
<gene>
    <name evidence="5" type="ORF">KVT40_003835</name>
</gene>
<dbReference type="GO" id="GO:0045944">
    <property type="term" value="P:positive regulation of transcription by RNA polymerase II"/>
    <property type="evidence" value="ECO:0007669"/>
    <property type="project" value="TreeGrafter"/>
</dbReference>
<evidence type="ECO:0000256" key="3">
    <source>
        <dbReference type="SAM" id="MobiDB-lite"/>
    </source>
</evidence>
<accession>A0A8K0PGW9</accession>
<feature type="compositionally biased region" description="Polar residues" evidence="3">
    <location>
        <begin position="196"/>
        <end position="213"/>
    </location>
</feature>
<evidence type="ECO:0000256" key="1">
    <source>
        <dbReference type="ARBA" id="ARBA00023125"/>
    </source>
</evidence>
<dbReference type="EMBL" id="JAESVG020000004">
    <property type="protein sequence ID" value="KAG8627962.1"/>
    <property type="molecule type" value="Genomic_DNA"/>
</dbReference>
<evidence type="ECO:0000313" key="5">
    <source>
        <dbReference type="EMBL" id="KAG8627962.1"/>
    </source>
</evidence>
<feature type="compositionally biased region" description="Polar residues" evidence="3">
    <location>
        <begin position="125"/>
        <end position="148"/>
    </location>
</feature>
<protein>
    <recommendedName>
        <fullName evidence="4">NDT80 domain-containing protein</fullName>
    </recommendedName>
</protein>
<feature type="region of interest" description="Disordered" evidence="3">
    <location>
        <begin position="169"/>
        <end position="218"/>
    </location>
</feature>
<dbReference type="AlphaFoldDB" id="A0A8K0PGW9"/>
<evidence type="ECO:0000256" key="2">
    <source>
        <dbReference type="PROSITE-ProRule" id="PRU00850"/>
    </source>
</evidence>
<dbReference type="Pfam" id="PF05224">
    <property type="entry name" value="NDT80_PhoG"/>
    <property type="match status" value="1"/>
</dbReference>
<feature type="region of interest" description="Disordered" evidence="3">
    <location>
        <begin position="552"/>
        <end position="571"/>
    </location>
</feature>
<comment type="caution">
    <text evidence="5">The sequence shown here is derived from an EMBL/GenBank/DDBJ whole genome shotgun (WGS) entry which is preliminary data.</text>
</comment>
<name>A0A8K0PGW9_9PEZI</name>
<feature type="region of interest" description="Disordered" evidence="3">
    <location>
        <begin position="101"/>
        <end position="148"/>
    </location>
</feature>
<evidence type="ECO:0000313" key="6">
    <source>
        <dbReference type="Proteomes" id="UP000809789"/>
    </source>
</evidence>
<dbReference type="OrthoDB" id="2288358at2759"/>
<feature type="region of interest" description="Disordered" evidence="3">
    <location>
        <begin position="481"/>
        <end position="524"/>
    </location>
</feature>
<proteinExistence type="predicted"/>
<dbReference type="PANTHER" id="PTHR35144:SF2">
    <property type="entry name" value="MEIOSIS-SPECIFIC TRANSCRIPTION FACTOR NDT80"/>
    <property type="match status" value="1"/>
</dbReference>
<dbReference type="GO" id="GO:0003677">
    <property type="term" value="F:DNA binding"/>
    <property type="evidence" value="ECO:0007669"/>
    <property type="project" value="UniProtKB-KW"/>
</dbReference>